<evidence type="ECO:0000313" key="8">
    <source>
        <dbReference type="Proteomes" id="UP000219860"/>
    </source>
</evidence>
<evidence type="ECO:0000256" key="1">
    <source>
        <dbReference type="SAM" id="Phobius"/>
    </source>
</evidence>
<evidence type="ECO:0000313" key="3">
    <source>
        <dbReference type="EMBL" id="SCL97968.1"/>
    </source>
</evidence>
<evidence type="ECO:0000313" key="7">
    <source>
        <dbReference type="Proteomes" id="UP000069549"/>
    </source>
</evidence>
<proteinExistence type="predicted"/>
<dbReference type="EMBL" id="LT608277">
    <property type="protein sequence ID" value="SCM18522.1"/>
    <property type="molecule type" value="Genomic_DNA"/>
</dbReference>
<dbReference type="EMBL" id="LT160033">
    <property type="protein sequence ID" value="CXJ00161.1"/>
    <property type="molecule type" value="Genomic_DNA"/>
</dbReference>
<evidence type="ECO:0000313" key="2">
    <source>
        <dbReference type="EMBL" id="CXJ00161.1"/>
    </source>
</evidence>
<evidence type="ECO:0000313" key="6">
    <source>
        <dbReference type="EMBL" id="SCN27955.1"/>
    </source>
</evidence>
<keyword evidence="1" id="KW-0472">Membrane</keyword>
<dbReference type="Proteomes" id="UP000069549">
    <property type="component" value="Chromosome 13"/>
</dbReference>
<dbReference type="Proteomes" id="UP000220214">
    <property type="component" value="Chromosome 13"/>
</dbReference>
<evidence type="ECO:0000313" key="11">
    <source>
        <dbReference type="Proteomes" id="UP000516480"/>
    </source>
</evidence>
<sequence length="192" mass="23326">MTKTSYLFMVKCVCFFLFLYVIQCINNKKSYFINNFVTYKRCGTNKIPHKYNNYYCDKLKESQRNDEGIFLKYKNKNIKSYKIKQSINILKAHKIDQKEIKRRKNYQYAMKHMYDKNGRRIKEINKERKSLKKKNIFDYEGFKVDKIFTCLSDEDMEELRNEELKRKSGEILHNNKYIDTYGVESDSNIDQI</sequence>
<evidence type="ECO:0000313" key="10">
    <source>
        <dbReference type="Proteomes" id="UP000220214"/>
    </source>
</evidence>
<dbReference type="EMBL" id="LT614639">
    <property type="protein sequence ID" value="SCN27955.1"/>
    <property type="molecule type" value="Genomic_DNA"/>
</dbReference>
<organism evidence="2 7">
    <name type="scientific">Plasmodium berghei</name>
    <dbReference type="NCBI Taxonomy" id="5821"/>
    <lineage>
        <taxon>Eukaryota</taxon>
        <taxon>Sar</taxon>
        <taxon>Alveolata</taxon>
        <taxon>Apicomplexa</taxon>
        <taxon>Aconoidasida</taxon>
        <taxon>Haemosporida</taxon>
        <taxon>Plasmodiidae</taxon>
        <taxon>Plasmodium</taxon>
        <taxon>Plasmodium (Vinckeia)</taxon>
    </lineage>
</organism>
<dbReference type="OMA" id="FLYVIQC"/>
<dbReference type="Proteomes" id="UP000219974">
    <property type="component" value="Chromosome 13"/>
</dbReference>
<dbReference type="EMBL" id="LT608149">
    <property type="protein sequence ID" value="SCL97968.1"/>
    <property type="molecule type" value="Genomic_DNA"/>
</dbReference>
<keyword evidence="1" id="KW-0812">Transmembrane</keyword>
<evidence type="ECO:0000313" key="9">
    <source>
        <dbReference type="Proteomes" id="UP000219974"/>
    </source>
</evidence>
<reference evidence="2 7" key="1">
    <citation type="submission" date="2016-02" db="EMBL/GenBank/DDBJ databases">
        <authorList>
            <consortium name="Pathogen Informatics"/>
        </authorList>
    </citation>
    <scope>NUCLEOTIDE SEQUENCE [LARGE SCALE GENOMIC DNA]</scope>
    <source>
        <strain evidence="2 7">K173</strain>
        <strain evidence="3 11">NK65 ny</strain>
        <strain evidence="6 10">NK65e</strain>
        <strain evidence="4 8">SP11 Antwerpcl1</strain>
        <strain evidence="5 9">SP11 RLL</strain>
    </source>
</reference>
<accession>A0A122IRU5</accession>
<gene>
    <name evidence="2" type="ORF">PBK173_000406000</name>
    <name evidence="6" type="ORF">PBNK65E_000394900</name>
    <name evidence="3" type="ORF">PBNK65NY_000394400</name>
    <name evidence="4" type="ORF">PBSP11A_000394800</name>
    <name evidence="5" type="ORF">PBSP11RLL_000395000</name>
</gene>
<protein>
    <submittedName>
        <fullName evidence="2">Uncharacterized protein</fullName>
    </submittedName>
</protein>
<name>A0A122IRU5_PLABE</name>
<dbReference type="EMBL" id="LT608261">
    <property type="protein sequence ID" value="SCM16724.1"/>
    <property type="molecule type" value="Genomic_DNA"/>
</dbReference>
<dbReference type="OrthoDB" id="378448at2759"/>
<evidence type="ECO:0000313" key="5">
    <source>
        <dbReference type="EMBL" id="SCM18522.1"/>
    </source>
</evidence>
<feature type="transmembrane region" description="Helical" evidence="1">
    <location>
        <begin position="6"/>
        <end position="25"/>
    </location>
</feature>
<dbReference type="VEuPathDB" id="PlasmoDB:PBANKA_1345100"/>
<dbReference type="AlphaFoldDB" id="A0A122IRU5"/>
<dbReference type="Proteomes" id="UP000219860">
    <property type="component" value="Chromosome 13"/>
</dbReference>
<dbReference type="Proteomes" id="UP000516480">
    <property type="component" value="Chromosome 13"/>
</dbReference>
<evidence type="ECO:0000313" key="4">
    <source>
        <dbReference type="EMBL" id="SCM16724.1"/>
    </source>
</evidence>
<keyword evidence="1" id="KW-1133">Transmembrane helix</keyword>